<gene>
    <name evidence="1" type="ORF">Q8A64_15040</name>
</gene>
<proteinExistence type="predicted"/>
<dbReference type="InterPro" id="IPR018707">
    <property type="entry name" value="LpxR"/>
</dbReference>
<accession>A0ABU1BTY6</accession>
<protein>
    <submittedName>
        <fullName evidence="1">Lipid A deacylase LpxR family protein</fullName>
    </submittedName>
</protein>
<dbReference type="PROSITE" id="PS51257">
    <property type="entry name" value="PROKAR_LIPOPROTEIN"/>
    <property type="match status" value="1"/>
</dbReference>
<dbReference type="Gene3D" id="2.40.128.140">
    <property type="entry name" value="Outer membrane protein"/>
    <property type="match status" value="1"/>
</dbReference>
<dbReference type="InterPro" id="IPR037107">
    <property type="entry name" value="Put_OMP_sf"/>
</dbReference>
<evidence type="ECO:0000313" key="1">
    <source>
        <dbReference type="EMBL" id="MDQ9171728.1"/>
    </source>
</evidence>
<keyword evidence="2" id="KW-1185">Reference proteome</keyword>
<dbReference type="RefSeq" id="WP_338437673.1">
    <property type="nucleotide sequence ID" value="NZ_JAUYVH010000012.1"/>
</dbReference>
<sequence>MKPHNSDSYLFIFPLFLALVGACGTVGATSLLDEFQTVWTKGEVSHSLDIDNDSMKLNRDDGLYTSGLRYVQRHAMNSAAGRIVFGWRIGQELYTASDINLPPELVGPPDHPYAAWLYGGFFREQHDHDGRQVRVGIDFGCLGPCAGGEATQNFLHGVLAQPKPEGWSKQVKNEAGIVLYGDMTPIRWALGQHMDVAPNVHGRFGNIFTDAGGGITMRVGRLNALPGQPTLHGFLRLDGRAVAYNGSLQGGYFSNHNPHTVKPRRFVPEAEAGVAWSGDSFGVSLSIVRRGNEIKDLPDSIGIQDFVRLSVSYTH</sequence>
<dbReference type="Proteomes" id="UP001225596">
    <property type="component" value="Unassembled WGS sequence"/>
</dbReference>
<name>A0ABU1BTY6_9BURK</name>
<comment type="caution">
    <text evidence="1">The sequence shown here is derived from an EMBL/GenBank/DDBJ whole genome shotgun (WGS) entry which is preliminary data.</text>
</comment>
<dbReference type="Pfam" id="PF09982">
    <property type="entry name" value="LpxR"/>
    <property type="match status" value="1"/>
</dbReference>
<reference evidence="1 2" key="1">
    <citation type="submission" date="2023-08" db="EMBL/GenBank/DDBJ databases">
        <title>Oxalobacteraceae gen .nov., isolated from river sludge outside the plant.</title>
        <authorList>
            <person name="Zhao S.Y."/>
        </authorList>
    </citation>
    <scope>NUCLEOTIDE SEQUENCE [LARGE SCALE GENOMIC DNA]</scope>
    <source>
        <strain evidence="1 2">R-40</strain>
    </source>
</reference>
<dbReference type="EMBL" id="JAUYVH010000012">
    <property type="protein sequence ID" value="MDQ9171728.1"/>
    <property type="molecule type" value="Genomic_DNA"/>
</dbReference>
<organism evidence="1 2">
    <name type="scientific">Keguizhuia sedimenti</name>
    <dbReference type="NCBI Taxonomy" id="3064264"/>
    <lineage>
        <taxon>Bacteria</taxon>
        <taxon>Pseudomonadati</taxon>
        <taxon>Pseudomonadota</taxon>
        <taxon>Betaproteobacteria</taxon>
        <taxon>Burkholderiales</taxon>
        <taxon>Oxalobacteraceae</taxon>
        <taxon>Keguizhuia</taxon>
    </lineage>
</organism>
<evidence type="ECO:0000313" key="2">
    <source>
        <dbReference type="Proteomes" id="UP001225596"/>
    </source>
</evidence>